<comment type="subcellular location">
    <subcellularLocation>
        <location evidence="2">Cytoplasm</location>
    </subcellularLocation>
    <subcellularLocation>
        <location evidence="1">Lysosome</location>
    </subcellularLocation>
</comment>
<dbReference type="GeneID" id="14921557"/>
<dbReference type="PANTHER" id="PTHR13342:SF2">
    <property type="entry name" value="RAGULATOR COMPLEX PROTEIN LAMTOR5"/>
    <property type="match status" value="1"/>
</dbReference>
<evidence type="ECO:0000313" key="7">
    <source>
        <dbReference type="EMBL" id="ELR20687.1"/>
    </source>
</evidence>
<dbReference type="GO" id="GO:0005764">
    <property type="term" value="C:lysosome"/>
    <property type="evidence" value="ECO:0007669"/>
    <property type="project" value="UniProtKB-SubCell"/>
</dbReference>
<gene>
    <name evidence="7" type="ORF">ACA1_054330</name>
</gene>
<accession>L8H639</accession>
<dbReference type="OMA" id="ECPTINI"/>
<dbReference type="AlphaFoldDB" id="L8H639"/>
<dbReference type="RefSeq" id="XP_004344090.1">
    <property type="nucleotide sequence ID" value="XM_004344040.1"/>
</dbReference>
<dbReference type="Gene3D" id="3.30.450.30">
    <property type="entry name" value="Dynein light chain 2a, cytoplasmic"/>
    <property type="match status" value="1"/>
</dbReference>
<dbReference type="PANTHER" id="PTHR13342">
    <property type="entry name" value="RAGULATOR COMPLEX PROTEIN LAMTOR5"/>
    <property type="match status" value="1"/>
</dbReference>
<dbReference type="GO" id="GO:0005085">
    <property type="term" value="F:guanyl-nucleotide exchange factor activity"/>
    <property type="evidence" value="ECO:0007669"/>
    <property type="project" value="TreeGrafter"/>
</dbReference>
<dbReference type="VEuPathDB" id="AmoebaDB:ACA1_054330"/>
<dbReference type="OrthoDB" id="76862at2759"/>
<evidence type="ECO:0000256" key="3">
    <source>
        <dbReference type="ARBA" id="ARBA00007795"/>
    </source>
</evidence>
<dbReference type="Proteomes" id="UP000011083">
    <property type="component" value="Unassembled WGS sequence"/>
</dbReference>
<evidence type="ECO:0000256" key="2">
    <source>
        <dbReference type="ARBA" id="ARBA00004496"/>
    </source>
</evidence>
<dbReference type="KEGG" id="acan:ACA1_054330"/>
<evidence type="ECO:0000256" key="6">
    <source>
        <dbReference type="ARBA" id="ARBA00032692"/>
    </source>
</evidence>
<name>L8H639_ACACF</name>
<dbReference type="GO" id="GO:1904263">
    <property type="term" value="P:positive regulation of TORC1 signaling"/>
    <property type="evidence" value="ECO:0007669"/>
    <property type="project" value="TreeGrafter"/>
</dbReference>
<dbReference type="Pfam" id="PF16672">
    <property type="entry name" value="LAMTOR5"/>
    <property type="match status" value="1"/>
</dbReference>
<protein>
    <recommendedName>
        <fullName evidence="6">Late endosomal/lysosomal adaptor and MAPK and MTOR activator 5</fullName>
    </recommendedName>
</protein>
<dbReference type="FunFam" id="3.30.450.30:FF:000005">
    <property type="entry name" value="Ragulator complex protein LAMTOR5 homolog"/>
    <property type="match status" value="1"/>
</dbReference>
<comment type="similarity">
    <text evidence="3">Belongs to the LAMTOR5 family.</text>
</comment>
<keyword evidence="8" id="KW-1185">Reference proteome</keyword>
<evidence type="ECO:0000313" key="8">
    <source>
        <dbReference type="Proteomes" id="UP000011083"/>
    </source>
</evidence>
<evidence type="ECO:0000256" key="5">
    <source>
        <dbReference type="ARBA" id="ARBA00023228"/>
    </source>
</evidence>
<dbReference type="EMBL" id="KB007909">
    <property type="protein sequence ID" value="ELR20687.1"/>
    <property type="molecule type" value="Genomic_DNA"/>
</dbReference>
<dbReference type="GO" id="GO:0071986">
    <property type="term" value="C:Ragulator complex"/>
    <property type="evidence" value="ECO:0007669"/>
    <property type="project" value="InterPro"/>
</dbReference>
<dbReference type="InterPro" id="IPR024135">
    <property type="entry name" value="LAMTOR5"/>
</dbReference>
<reference evidence="7 8" key="1">
    <citation type="journal article" date="2013" name="Genome Biol.">
        <title>Genome of Acanthamoeba castellanii highlights extensive lateral gene transfer and early evolution of tyrosine kinase signaling.</title>
        <authorList>
            <person name="Clarke M."/>
            <person name="Lohan A.J."/>
            <person name="Liu B."/>
            <person name="Lagkouvardos I."/>
            <person name="Roy S."/>
            <person name="Zafar N."/>
            <person name="Bertelli C."/>
            <person name="Schilde C."/>
            <person name="Kianianmomeni A."/>
            <person name="Burglin T.R."/>
            <person name="Frech C."/>
            <person name="Turcotte B."/>
            <person name="Kopec K.O."/>
            <person name="Synnott J.M."/>
            <person name="Choo C."/>
            <person name="Paponov I."/>
            <person name="Finkler A."/>
            <person name="Soon Heng Tan C."/>
            <person name="Hutchins A.P."/>
            <person name="Weinmeier T."/>
            <person name="Rattei T."/>
            <person name="Chu J.S."/>
            <person name="Gimenez G."/>
            <person name="Irimia M."/>
            <person name="Rigden D.J."/>
            <person name="Fitzpatrick D.A."/>
            <person name="Lorenzo-Morales J."/>
            <person name="Bateman A."/>
            <person name="Chiu C.H."/>
            <person name="Tang P."/>
            <person name="Hegemann P."/>
            <person name="Fromm H."/>
            <person name="Raoult D."/>
            <person name="Greub G."/>
            <person name="Miranda-Saavedra D."/>
            <person name="Chen N."/>
            <person name="Nash P."/>
            <person name="Ginger M.L."/>
            <person name="Horn M."/>
            <person name="Schaap P."/>
            <person name="Caler L."/>
            <person name="Loftus B."/>
        </authorList>
    </citation>
    <scope>NUCLEOTIDE SEQUENCE [LARGE SCALE GENOMIC DNA]</scope>
    <source>
        <strain evidence="7 8">Neff</strain>
    </source>
</reference>
<organism evidence="7 8">
    <name type="scientific">Acanthamoeba castellanii (strain ATCC 30010 / Neff)</name>
    <dbReference type="NCBI Taxonomy" id="1257118"/>
    <lineage>
        <taxon>Eukaryota</taxon>
        <taxon>Amoebozoa</taxon>
        <taxon>Discosea</taxon>
        <taxon>Longamoebia</taxon>
        <taxon>Centramoebida</taxon>
        <taxon>Acanthamoebidae</taxon>
        <taxon>Acanthamoeba</taxon>
    </lineage>
</organism>
<keyword evidence="4" id="KW-0963">Cytoplasm</keyword>
<sequence>MASNGFLDGSFEKAMTNLLHESGVVGVSSTDQNGLCVSAKGSANASASGYIRSLANRARELAPSDSEKPTICIETESTNIFIRDEDNLTVAVYRIP</sequence>
<proteinExistence type="inferred from homology"/>
<dbReference type="PRINTS" id="PR02092">
    <property type="entry name" value="HEPBVIRUSXIP"/>
</dbReference>
<evidence type="ECO:0000256" key="4">
    <source>
        <dbReference type="ARBA" id="ARBA00022490"/>
    </source>
</evidence>
<keyword evidence="5" id="KW-0458">Lysosome</keyword>
<evidence type="ECO:0000256" key="1">
    <source>
        <dbReference type="ARBA" id="ARBA00004371"/>
    </source>
</evidence>
<dbReference type="GO" id="GO:0071230">
    <property type="term" value="P:cellular response to amino acid stimulus"/>
    <property type="evidence" value="ECO:0007669"/>
    <property type="project" value="TreeGrafter"/>
</dbReference>
<dbReference type="STRING" id="1257118.L8H639"/>